<dbReference type="Pfam" id="PF16074">
    <property type="entry name" value="PilW"/>
    <property type="match status" value="1"/>
</dbReference>
<evidence type="ECO:0000313" key="2">
    <source>
        <dbReference type="EMBL" id="MEO1767975.1"/>
    </source>
</evidence>
<dbReference type="InterPro" id="IPR012902">
    <property type="entry name" value="N_methyl_site"/>
</dbReference>
<accession>A0ABV0EIY8</accession>
<dbReference type="InterPro" id="IPR032092">
    <property type="entry name" value="PilW"/>
</dbReference>
<dbReference type="Pfam" id="PF07963">
    <property type="entry name" value="N_methyl"/>
    <property type="match status" value="1"/>
</dbReference>
<evidence type="ECO:0000313" key="3">
    <source>
        <dbReference type="Proteomes" id="UP001482231"/>
    </source>
</evidence>
<dbReference type="Proteomes" id="UP001482231">
    <property type="component" value="Unassembled WGS sequence"/>
</dbReference>
<evidence type="ECO:0000256" key="1">
    <source>
        <dbReference type="SAM" id="Phobius"/>
    </source>
</evidence>
<keyword evidence="3" id="KW-1185">Reference proteome</keyword>
<sequence length="340" mass="36036">MKRDHGFGLVELLIGVAIALFLTAVIATVYVNSKGVWRNNAAVARLQEQARFALETMSRDIRMAGYRGCATDTTPVNTLNSSSSFFYDYTKVILGNDATAASWAPALDPAVSGLSPSPLAGRDVVTVWAAFDAGAQVTPPGMPSTSADIHVGAGNKLRQFDIVLAQDCAASAILQITNANPGTSGSVVHNTGLGTPGNSTKNLGHIFGPDATLLRLASITYYVAGSSIHPGINSLWRYTVPALTGAPQPEEIAVGVDNLQLEYGVDTDGDQVANVWQKAASVSDWTKVVAARINLLLVSPENNVTTSPQPYTFDGVVYVPADRRFRSTFSVAVNLRNRTP</sequence>
<keyword evidence="1" id="KW-0812">Transmembrane</keyword>
<reference evidence="2 3" key="1">
    <citation type="submission" date="2024-02" db="EMBL/GenBank/DDBJ databases">
        <title>New thermophilic sulfur-oxidizing bacteria from a hot springs of the Uzon caldera (Kamchatka, Russia).</title>
        <authorList>
            <person name="Dukat A.M."/>
            <person name="Elcheninov A.G."/>
            <person name="Frolov E.N."/>
        </authorList>
    </citation>
    <scope>NUCLEOTIDE SEQUENCE [LARGE SCALE GENOMIC DNA]</scope>
    <source>
        <strain evidence="2 3">AK1</strain>
    </source>
</reference>
<dbReference type="EMBL" id="JBAJEX010000015">
    <property type="protein sequence ID" value="MEO1767975.1"/>
    <property type="molecule type" value="Genomic_DNA"/>
</dbReference>
<gene>
    <name evidence="2" type="ORF">V6E02_12225</name>
</gene>
<protein>
    <submittedName>
        <fullName evidence="2">PilW family protein</fullName>
    </submittedName>
</protein>
<keyword evidence="1" id="KW-1133">Transmembrane helix</keyword>
<keyword evidence="1" id="KW-0472">Membrane</keyword>
<proteinExistence type="predicted"/>
<feature type="transmembrane region" description="Helical" evidence="1">
    <location>
        <begin position="12"/>
        <end position="31"/>
    </location>
</feature>
<organism evidence="2 3">
    <name type="scientific">Thiobacter aerophilum</name>
    <dbReference type="NCBI Taxonomy" id="3121275"/>
    <lineage>
        <taxon>Bacteria</taxon>
        <taxon>Pseudomonadati</taxon>
        <taxon>Pseudomonadota</taxon>
        <taxon>Betaproteobacteria</taxon>
        <taxon>Burkholderiales</taxon>
        <taxon>Thiobacteraceae</taxon>
        <taxon>Thiobacter</taxon>
    </lineage>
</organism>
<comment type="caution">
    <text evidence="2">The sequence shown here is derived from an EMBL/GenBank/DDBJ whole genome shotgun (WGS) entry which is preliminary data.</text>
</comment>
<dbReference type="RefSeq" id="WP_347309087.1">
    <property type="nucleotide sequence ID" value="NZ_JBAJEX010000015.1"/>
</dbReference>
<name>A0ABV0EIY8_9BURK</name>